<organism evidence="2 4">
    <name type="scientific">Mus musculus</name>
    <name type="common">Mouse</name>
    <dbReference type="NCBI Taxonomy" id="10090"/>
    <lineage>
        <taxon>Eukaryota</taxon>
        <taxon>Metazoa</taxon>
        <taxon>Chordata</taxon>
        <taxon>Craniata</taxon>
        <taxon>Vertebrata</taxon>
        <taxon>Euteleostomi</taxon>
        <taxon>Mammalia</taxon>
        <taxon>Eutheria</taxon>
        <taxon>Euarchontoglires</taxon>
        <taxon>Glires</taxon>
        <taxon>Rodentia</taxon>
        <taxon>Myomorpha</taxon>
        <taxon>Muroidea</taxon>
        <taxon>Muridae</taxon>
        <taxon>Murinae</taxon>
        <taxon>Mus</taxon>
        <taxon>Mus</taxon>
    </lineage>
</organism>
<dbReference type="Bgee" id="ENSMUSG00000037847">
    <property type="expression patterns" value="Expressed in right kidney and 192 other cell types or tissues"/>
</dbReference>
<reference evidence="2" key="3">
    <citation type="submission" date="2025-08" db="UniProtKB">
        <authorList>
            <consortium name="Ensembl"/>
        </authorList>
    </citation>
    <scope>IDENTIFICATION</scope>
    <source>
        <strain evidence="2">C57BL/6J</strain>
    </source>
</reference>
<dbReference type="Ensembl" id="ENSMUST00000161080.2">
    <property type="protein sequence ID" value="ENSMUSP00000125565.2"/>
    <property type="gene ID" value="ENSMUSG00000037847.15"/>
</dbReference>
<dbReference type="AlphaFoldDB" id="E0CZA2"/>
<evidence type="ECO:0000313" key="3">
    <source>
        <dbReference type="MGI" id="MGI:2147434"/>
    </source>
</evidence>
<dbReference type="MGI" id="MGI:2147434">
    <property type="gene designation" value="Nmrk1"/>
</dbReference>
<dbReference type="HOGENOM" id="CLU_3335397_0_0_1"/>
<name>E0CZA2_MOUSE</name>
<feature type="region of interest" description="Disordered" evidence="1">
    <location>
        <begin position="1"/>
        <end position="20"/>
    </location>
</feature>
<dbReference type="VEuPathDB" id="HostDB:ENSMUSG00000037847"/>
<protein>
    <submittedName>
        <fullName evidence="2">Nicotinamide riboside kinase 1</fullName>
    </submittedName>
</protein>
<keyword evidence="4" id="KW-1185">Reference proteome</keyword>
<dbReference type="AGR" id="MGI:2147434"/>
<dbReference type="Antibodypedia" id="27143">
    <property type="antibodies" value="181 antibodies from 22 providers"/>
</dbReference>
<dbReference type="GeneTree" id="ENSGT00940000159384"/>
<reference evidence="2 4" key="1">
    <citation type="journal article" date="2009" name="PLoS Biol.">
        <title>Lineage-specific biology revealed by a finished genome assembly of the mouse.</title>
        <authorList>
            <consortium name="Mouse Genome Sequencing Consortium"/>
            <person name="Church D.M."/>
            <person name="Goodstadt L."/>
            <person name="Hillier L.W."/>
            <person name="Zody M.C."/>
            <person name="Goldstein S."/>
            <person name="She X."/>
            <person name="Bult C.J."/>
            <person name="Agarwala R."/>
            <person name="Cherry J.L."/>
            <person name="DiCuccio M."/>
            <person name="Hlavina W."/>
            <person name="Kapustin Y."/>
            <person name="Meric P."/>
            <person name="Maglott D."/>
            <person name="Birtle Z."/>
            <person name="Marques A.C."/>
            <person name="Graves T."/>
            <person name="Zhou S."/>
            <person name="Teague B."/>
            <person name="Potamousis K."/>
            <person name="Churas C."/>
            <person name="Place M."/>
            <person name="Herschleb J."/>
            <person name="Runnheim R."/>
            <person name="Forrest D."/>
            <person name="Amos-Landgraf J."/>
            <person name="Schwartz D.C."/>
            <person name="Cheng Z."/>
            <person name="Lindblad-Toh K."/>
            <person name="Eichler E.E."/>
            <person name="Ponting C.P."/>
        </authorList>
    </citation>
    <scope>NUCLEOTIDE SEQUENCE [LARGE SCALE GENOMIC DNA]</scope>
    <source>
        <strain evidence="2 4">C57BL/6J</strain>
    </source>
</reference>
<dbReference type="Proteomes" id="UP000000589">
    <property type="component" value="Chromosome 19"/>
</dbReference>
<proteinExistence type="predicted"/>
<reference evidence="2" key="4">
    <citation type="submission" date="2025-09" db="UniProtKB">
        <authorList>
            <consortium name="Ensembl"/>
        </authorList>
    </citation>
    <scope>IDENTIFICATION</scope>
    <source>
        <strain evidence="2">C57BL/6J</strain>
    </source>
</reference>
<dbReference type="ExpressionAtlas" id="E0CZA2">
    <property type="expression patterns" value="baseline and differential"/>
</dbReference>
<reference evidence="2 4" key="2">
    <citation type="journal article" date="2011" name="PLoS Biol.">
        <title>Modernizing reference genome assemblies.</title>
        <authorList>
            <person name="Church D.M."/>
            <person name="Schneider V.A."/>
            <person name="Graves T."/>
            <person name="Auger K."/>
            <person name="Cunningham F."/>
            <person name="Bouk N."/>
            <person name="Chen H.C."/>
            <person name="Agarwala R."/>
            <person name="McLaren W.M."/>
            <person name="Ritchie G.R."/>
            <person name="Albracht D."/>
            <person name="Kremitzki M."/>
            <person name="Rock S."/>
            <person name="Kotkiewicz H."/>
            <person name="Kremitzki C."/>
            <person name="Wollam A."/>
            <person name="Trani L."/>
            <person name="Fulton L."/>
            <person name="Fulton R."/>
            <person name="Matthews L."/>
            <person name="Whitehead S."/>
            <person name="Chow W."/>
            <person name="Torrance J."/>
            <person name="Dunn M."/>
            <person name="Harden G."/>
            <person name="Threadgold G."/>
            <person name="Wood J."/>
            <person name="Collins J."/>
            <person name="Heath P."/>
            <person name="Griffiths G."/>
            <person name="Pelan S."/>
            <person name="Grafham D."/>
            <person name="Eichler E.E."/>
            <person name="Weinstock G."/>
            <person name="Mardis E.R."/>
            <person name="Wilson R.K."/>
            <person name="Howe K."/>
            <person name="Flicek P."/>
            <person name="Hubbard T."/>
        </authorList>
    </citation>
    <scope>NUCLEOTIDE SEQUENCE [LARGE SCALE GENOMIC DNA]</scope>
    <source>
        <strain evidence="2 4">C57BL/6J</strain>
    </source>
</reference>
<evidence type="ECO:0000313" key="2">
    <source>
        <dbReference type="Ensembl" id="ENSMUSP00000125565.2"/>
    </source>
</evidence>
<evidence type="ECO:0000256" key="1">
    <source>
        <dbReference type="SAM" id="MobiDB-lite"/>
    </source>
</evidence>
<evidence type="ECO:0000313" key="4">
    <source>
        <dbReference type="Proteomes" id="UP000000589"/>
    </source>
</evidence>
<sequence length="38" mass="4299">MKRFVIGIGGRAGNRTHNSIRHLHLQMSPASQRQQTLT</sequence>
<accession>E0CZA2</accession>
<gene>
    <name evidence="2 3" type="primary">Nmrk1</name>
    <name evidence="3" type="synonym">BC016495</name>
</gene>